<protein>
    <submittedName>
        <fullName evidence="1">Uncharacterized protein</fullName>
    </submittedName>
</protein>
<reference evidence="1 2" key="1">
    <citation type="submission" date="2021-01" db="EMBL/GenBank/DDBJ databases">
        <title>Chromosome-level genome assembly of a human fungal pathogen reveals clustering of transcriptionally co-regulated genes.</title>
        <authorList>
            <person name="Voorhies M."/>
            <person name="Cohen S."/>
            <person name="Shea T.P."/>
            <person name="Petrus S."/>
            <person name="Munoz J.F."/>
            <person name="Poplawski S."/>
            <person name="Goldman W.E."/>
            <person name="Michael T."/>
            <person name="Cuomo C.A."/>
            <person name="Sil A."/>
            <person name="Beyhan S."/>
        </authorList>
    </citation>
    <scope>NUCLEOTIDE SEQUENCE [LARGE SCALE GENOMIC DNA]</scope>
    <source>
        <strain evidence="1 2">G184AR</strain>
    </source>
</reference>
<accession>A0A8H8D002</accession>
<gene>
    <name evidence="1" type="ORF">I7I52_06355</name>
</gene>
<dbReference type="Proteomes" id="UP000670092">
    <property type="component" value="Unassembled WGS sequence"/>
</dbReference>
<dbReference type="VEuPathDB" id="FungiDB:I7I52_06355"/>
<comment type="caution">
    <text evidence="1">The sequence shown here is derived from an EMBL/GenBank/DDBJ whole genome shotgun (WGS) entry which is preliminary data.</text>
</comment>
<sequence>MRLNNIEIVMLQSPKREGIESSVSVAISTQFISISVSRGAACRESISSEWHHGSPDLGPIFQCKE</sequence>
<dbReference type="AlphaFoldDB" id="A0A8H8D002"/>
<evidence type="ECO:0000313" key="1">
    <source>
        <dbReference type="EMBL" id="KAG5295922.1"/>
    </source>
</evidence>
<dbReference type="EMBL" id="JAEVHI010000003">
    <property type="protein sequence ID" value="KAG5295922.1"/>
    <property type="molecule type" value="Genomic_DNA"/>
</dbReference>
<evidence type="ECO:0000313" key="2">
    <source>
        <dbReference type="Proteomes" id="UP000670092"/>
    </source>
</evidence>
<name>A0A8H8D002_AJECA</name>
<organism evidence="1 2">
    <name type="scientific">Ajellomyces capsulatus</name>
    <name type="common">Darling's disease fungus</name>
    <name type="synonym">Histoplasma capsulatum</name>
    <dbReference type="NCBI Taxonomy" id="5037"/>
    <lineage>
        <taxon>Eukaryota</taxon>
        <taxon>Fungi</taxon>
        <taxon>Dikarya</taxon>
        <taxon>Ascomycota</taxon>
        <taxon>Pezizomycotina</taxon>
        <taxon>Eurotiomycetes</taxon>
        <taxon>Eurotiomycetidae</taxon>
        <taxon>Onygenales</taxon>
        <taxon>Ajellomycetaceae</taxon>
        <taxon>Histoplasma</taxon>
    </lineage>
</organism>
<proteinExistence type="predicted"/>